<evidence type="ECO:0000256" key="19">
    <source>
        <dbReference type="SAM" id="MobiDB-lite"/>
    </source>
</evidence>
<dbReference type="FunFam" id="2.60.40.10:FF:000216">
    <property type="entry name" value="neogenin isoform X1"/>
    <property type="match status" value="1"/>
</dbReference>
<feature type="domain" description="Ig-like" evidence="21">
    <location>
        <begin position="17"/>
        <end position="110"/>
    </location>
</feature>
<dbReference type="OrthoDB" id="114660at2759"/>
<evidence type="ECO:0000256" key="7">
    <source>
        <dbReference type="ARBA" id="ARBA00022729"/>
    </source>
</evidence>
<feature type="domain" description="Ig-like" evidence="21">
    <location>
        <begin position="308"/>
        <end position="393"/>
    </location>
</feature>
<keyword evidence="9" id="KW-0832">Ubl conjugation</keyword>
<feature type="compositionally biased region" description="Basic and acidic residues" evidence="19">
    <location>
        <begin position="1116"/>
        <end position="1138"/>
    </location>
</feature>
<dbReference type="FunFam" id="2.60.40.10:FF:000004">
    <property type="entry name" value="DCC isoform 1"/>
    <property type="match status" value="3"/>
</dbReference>
<evidence type="ECO:0000313" key="24">
    <source>
        <dbReference type="Proteomes" id="UP000541181"/>
    </source>
</evidence>
<keyword evidence="4" id="KW-0597">Phosphoprotein</keyword>
<keyword evidence="10 20" id="KW-1133">Transmembrane helix</keyword>
<evidence type="ECO:0000259" key="21">
    <source>
        <dbReference type="PROSITE" id="PS50835"/>
    </source>
</evidence>
<dbReference type="InterPro" id="IPR003599">
    <property type="entry name" value="Ig_sub"/>
</dbReference>
<organism evidence="23 24">
    <name type="scientific">Chunga burmeisteri</name>
    <name type="common">Black-legged seriema</name>
    <dbReference type="NCBI Taxonomy" id="1352770"/>
    <lineage>
        <taxon>Eukaryota</taxon>
        <taxon>Metazoa</taxon>
        <taxon>Chordata</taxon>
        <taxon>Craniata</taxon>
        <taxon>Vertebrata</taxon>
        <taxon>Euteleostomi</taxon>
        <taxon>Archelosauria</taxon>
        <taxon>Archosauria</taxon>
        <taxon>Dinosauria</taxon>
        <taxon>Saurischia</taxon>
        <taxon>Theropoda</taxon>
        <taxon>Coelurosauria</taxon>
        <taxon>Aves</taxon>
        <taxon>Neognathae</taxon>
        <taxon>Neoaves</taxon>
        <taxon>Telluraves</taxon>
        <taxon>Australaves</taxon>
        <taxon>Cariamiformes</taxon>
        <taxon>Cariamidae</taxon>
        <taxon>Chunga</taxon>
    </lineage>
</organism>
<feature type="non-terminal residue" evidence="23">
    <location>
        <position position="1165"/>
    </location>
</feature>
<dbReference type="Pfam" id="PF13927">
    <property type="entry name" value="Ig_3"/>
    <property type="match status" value="1"/>
</dbReference>
<dbReference type="GO" id="GO:0098609">
    <property type="term" value="P:cell-cell adhesion"/>
    <property type="evidence" value="ECO:0007669"/>
    <property type="project" value="TreeGrafter"/>
</dbReference>
<feature type="domain" description="Fibronectin type-III" evidence="22">
    <location>
        <begin position="627"/>
        <end position="720"/>
    </location>
</feature>
<keyword evidence="12" id="KW-1015">Disulfide bond</keyword>
<keyword evidence="7" id="KW-0732">Signal</keyword>
<dbReference type="PANTHER" id="PTHR44170">
    <property type="entry name" value="PROTEIN SIDEKICK"/>
    <property type="match status" value="1"/>
</dbReference>
<dbReference type="PANTHER" id="PTHR44170:SF8">
    <property type="entry name" value="NETRIN RECEPTOR DCC"/>
    <property type="match status" value="1"/>
</dbReference>
<dbReference type="SUPFAM" id="SSF49265">
    <property type="entry name" value="Fibronectin type III"/>
    <property type="match status" value="4"/>
</dbReference>
<dbReference type="InterPro" id="IPR010560">
    <property type="entry name" value="Neogenin_C"/>
</dbReference>
<dbReference type="InterPro" id="IPR013783">
    <property type="entry name" value="Ig-like_fold"/>
</dbReference>
<keyword evidence="5 20" id="KW-0812">Transmembrane</keyword>
<feature type="domain" description="Ig-like" evidence="21">
    <location>
        <begin position="211"/>
        <end position="303"/>
    </location>
</feature>
<keyword evidence="14" id="KW-0325">Glycoprotein</keyword>
<dbReference type="Pfam" id="PF06583">
    <property type="entry name" value="Neogenin_C"/>
    <property type="match status" value="1"/>
</dbReference>
<evidence type="ECO:0000256" key="13">
    <source>
        <dbReference type="ARBA" id="ARBA00023170"/>
    </source>
</evidence>
<dbReference type="PROSITE" id="PS50853">
    <property type="entry name" value="FN3"/>
    <property type="match status" value="6"/>
</dbReference>
<dbReference type="SMART" id="SM00409">
    <property type="entry name" value="IG"/>
    <property type="match status" value="5"/>
</dbReference>
<keyword evidence="8" id="KW-0677">Repeat</keyword>
<evidence type="ECO:0000256" key="5">
    <source>
        <dbReference type="ARBA" id="ARBA00022692"/>
    </source>
</evidence>
<evidence type="ECO:0000259" key="22">
    <source>
        <dbReference type="PROSITE" id="PS50853"/>
    </source>
</evidence>
<keyword evidence="15" id="KW-0393">Immunoglobulin domain</keyword>
<keyword evidence="6" id="KW-0053">Apoptosis</keyword>
<keyword evidence="13" id="KW-0675">Receptor</keyword>
<keyword evidence="3" id="KW-0217">Developmental protein</keyword>
<proteinExistence type="inferred from homology"/>
<comment type="function">
    <text evidence="16">Receptor for netrin required for axon guidance. Mediates axon attraction of neuronal growth cones in the developing nervous system upon ligand binding. Its association with UNC5 proteins may trigger signaling for axon repulsion. It also acts as a dependence receptor required for apoptosis induction when not associated with netrin ligand. Implicated as a tumor suppressor gene.</text>
</comment>
<sequence>SYGFAVSGSQIKTFTSLRFLTEPSDAVTMRGSNVLLNCVAESDQGAPVIKWKKDAVFLNLAVDERRQQLANGSLLIQNIVHSRHHKPDEGLYQCEASLEGIGAIISRTAKVMVAGPLRFLSQTESVTAFAGDTILLKCEVVGEPMPTVHWQRNQEDLFPSPADTRVAVLPSGALQISRLQHGDGGIYRCLAKNPASSRTGNDAEVRVLADPGLHRQQFFLQRPSNVVAMEGKDAVLECCVSGYPPPTFTWLRGDEVLPIRSKKYSLLAGSNLLISNVTDDNSGTYTCVVTYKNENSSGSAELSVMVPPWFLIRPSNLYAYESMDIEFECAVSGKPVPTVEWIKNGEVVIPSDYFQIVGGSNLRILGLVKSDEGFYQCVAENEAGNAQASAQLIIPEPAVTTTAPPNTPVPLTSLTDSSPSPPAVPSSSVLPSAPRDVVPVLVSSRFVRLSWRPPAEARGSVQTYTVFFSRDGVNRERAVNTSQSGTLQLTVGNLKPQETYTFRVVAYNEWGPGESSQPVKVATQPELQVPGPVENLRAVSTSPTSILVSWDPPAYANGPVQGYRLFCTETATGREQNVEVDGLSYRLEGLKKFTEYTLRFLAYNRYGPGVSTEDMTVTTLSDVPSAMPQNVSLEVVNSRSIKVSWLPPPPGTQNGFITGYKIRHRKTTRRGEIETLEPNNLWYLFTGLEKGSQYSFQVAAMTVNGTGPPSDWYTAETPENDLDESQVPDQPSSLHVRPLTTSIVMSWTPPLNPNIVVRGYIIGYGVGSPYAETVRVDSKQRYYSIENLEPSSHYVISLKAFNNAGEGVPLYESATTRSMTVPDISTPMLPPVGVQAVALTHDAVRVIWADNSVPKNQKTTEVRFYTVRWRTSYSTSAKYKSADTTALSHTVIGLKPNTMYEFSVMVTKGRRSSTWSMTAHATTYEAAPTSAPKDLTVITREGKPRAVIVSWQPPLEANGKITAYILFYTLDKNAPIDDWIMESISGDRLTHQIMDLNLDTVYYFRIQARNAKGVGPLSDPIFFRTLKGLDLEESKSSANRPLVVCLLSEPPIGQMHPPHGSVTPQKNSNLLVIIVVTVGVITVVAVVVVAVICTRRSSAQQRKKRATHSAGKRKGSQKDLRPPDLWIHHEEMEMKNIEKPTGSDPAGRDSPMQSCQDITPVSHSQ</sequence>
<dbReference type="SMART" id="SM00060">
    <property type="entry name" value="FN3"/>
    <property type="match status" value="6"/>
</dbReference>
<dbReference type="InterPro" id="IPR003598">
    <property type="entry name" value="Ig_sub2"/>
</dbReference>
<evidence type="ECO:0000256" key="16">
    <source>
        <dbReference type="ARBA" id="ARBA00054058"/>
    </source>
</evidence>
<comment type="subcellular location">
    <subcellularLocation>
        <location evidence="1">Membrane</location>
        <topology evidence="1">Single-pass type I membrane protein</topology>
    </subcellularLocation>
</comment>
<dbReference type="GO" id="GO:0006915">
    <property type="term" value="P:apoptotic process"/>
    <property type="evidence" value="ECO:0007669"/>
    <property type="project" value="UniProtKB-KW"/>
</dbReference>
<dbReference type="SMART" id="SM00408">
    <property type="entry name" value="IGc2"/>
    <property type="match status" value="4"/>
</dbReference>
<dbReference type="PRINTS" id="PR00014">
    <property type="entry name" value="FNTYPEIII"/>
</dbReference>
<dbReference type="FunFam" id="2.60.40.10:FF:000133">
    <property type="entry name" value="Neogenin isoform 1"/>
    <property type="match status" value="1"/>
</dbReference>
<evidence type="ECO:0000256" key="20">
    <source>
        <dbReference type="SAM" id="Phobius"/>
    </source>
</evidence>
<evidence type="ECO:0000256" key="10">
    <source>
        <dbReference type="ARBA" id="ARBA00022989"/>
    </source>
</evidence>
<comment type="caution">
    <text evidence="23">The sequence shown here is derived from an EMBL/GenBank/DDBJ whole genome shotgun (WGS) entry which is preliminary data.</text>
</comment>
<feature type="region of interest" description="Disordered" evidence="19">
    <location>
        <begin position="713"/>
        <end position="734"/>
    </location>
</feature>
<dbReference type="AlphaFoldDB" id="A0A7K5GKV7"/>
<feature type="transmembrane region" description="Helical" evidence="20">
    <location>
        <begin position="1070"/>
        <end position="1094"/>
    </location>
</feature>
<evidence type="ECO:0000313" key="23">
    <source>
        <dbReference type="EMBL" id="NWS57684.1"/>
    </source>
</evidence>
<comment type="similarity">
    <text evidence="2">Belongs to the immunoglobulin superfamily. DCC family.</text>
</comment>
<dbReference type="EMBL" id="VZRC01000271">
    <property type="protein sequence ID" value="NWS57684.1"/>
    <property type="molecule type" value="Genomic_DNA"/>
</dbReference>
<dbReference type="Proteomes" id="UP000541181">
    <property type="component" value="Unassembled WGS sequence"/>
</dbReference>
<evidence type="ECO:0000256" key="14">
    <source>
        <dbReference type="ARBA" id="ARBA00023180"/>
    </source>
</evidence>
<evidence type="ECO:0000256" key="8">
    <source>
        <dbReference type="ARBA" id="ARBA00022737"/>
    </source>
</evidence>
<dbReference type="Pfam" id="PF00041">
    <property type="entry name" value="fn3"/>
    <property type="match status" value="5"/>
</dbReference>
<feature type="domain" description="Ig-like" evidence="21">
    <location>
        <begin position="116"/>
        <end position="206"/>
    </location>
</feature>
<accession>A0A7K5GKV7</accession>
<feature type="non-terminal residue" evidence="23">
    <location>
        <position position="1"/>
    </location>
</feature>
<dbReference type="Pfam" id="PF07679">
    <property type="entry name" value="I-set"/>
    <property type="match status" value="2"/>
</dbReference>
<dbReference type="InterPro" id="IPR013098">
    <property type="entry name" value="Ig_I-set"/>
</dbReference>
<feature type="domain" description="Fibronectin type-III" evidence="22">
    <location>
        <begin position="433"/>
        <end position="526"/>
    </location>
</feature>
<feature type="domain" description="Fibronectin type-III" evidence="22">
    <location>
        <begin position="730"/>
        <end position="823"/>
    </location>
</feature>
<dbReference type="FunFam" id="2.60.40.10:FF:000106">
    <property type="entry name" value="Neogenin isoform 1"/>
    <property type="match status" value="1"/>
</dbReference>
<dbReference type="PROSITE" id="PS50835">
    <property type="entry name" value="IG_LIKE"/>
    <property type="match status" value="4"/>
</dbReference>
<evidence type="ECO:0000256" key="3">
    <source>
        <dbReference type="ARBA" id="ARBA00022473"/>
    </source>
</evidence>
<dbReference type="Gene3D" id="2.60.40.10">
    <property type="entry name" value="Immunoglobulins"/>
    <property type="match status" value="10"/>
</dbReference>
<keyword evidence="24" id="KW-1185">Reference proteome</keyword>
<evidence type="ECO:0000256" key="4">
    <source>
        <dbReference type="ARBA" id="ARBA00022553"/>
    </source>
</evidence>
<feature type="compositionally biased region" description="Basic residues" evidence="19">
    <location>
        <begin position="1101"/>
        <end position="1115"/>
    </location>
</feature>
<dbReference type="InterPro" id="IPR003961">
    <property type="entry name" value="FN3_dom"/>
</dbReference>
<feature type="region of interest" description="Disordered" evidence="19">
    <location>
        <begin position="1099"/>
        <end position="1165"/>
    </location>
</feature>
<feature type="compositionally biased region" description="Low complexity" evidence="19">
    <location>
        <begin position="399"/>
        <end position="418"/>
    </location>
</feature>
<reference evidence="23 24" key="1">
    <citation type="submission" date="2019-09" db="EMBL/GenBank/DDBJ databases">
        <title>Bird 10,000 Genomes (B10K) Project - Family phase.</title>
        <authorList>
            <person name="Zhang G."/>
        </authorList>
    </citation>
    <scope>NUCLEOTIDE SEQUENCE [LARGE SCALE GENOMIC DNA]</scope>
    <source>
        <strain evidence="23">B10K-CU-031-22</strain>
    </source>
</reference>
<protein>
    <recommendedName>
        <fullName evidence="17">Netrin receptor DCC</fullName>
    </recommendedName>
    <alternativeName>
        <fullName evidence="18">Tumor suppressor protein DCC</fullName>
    </alternativeName>
</protein>
<dbReference type="FunFam" id="2.60.40.10:FF:000187">
    <property type="entry name" value="neogenin isoform X2"/>
    <property type="match status" value="1"/>
</dbReference>
<feature type="region of interest" description="Disordered" evidence="19">
    <location>
        <begin position="399"/>
        <end position="430"/>
    </location>
</feature>
<evidence type="ECO:0000256" key="6">
    <source>
        <dbReference type="ARBA" id="ARBA00022703"/>
    </source>
</evidence>
<feature type="domain" description="Fibronectin type-III" evidence="22">
    <location>
        <begin position="532"/>
        <end position="622"/>
    </location>
</feature>
<keyword evidence="11 20" id="KW-0472">Membrane</keyword>
<evidence type="ECO:0000256" key="1">
    <source>
        <dbReference type="ARBA" id="ARBA00004479"/>
    </source>
</evidence>
<gene>
    <name evidence="23" type="primary">Dcc</name>
    <name evidence="23" type="ORF">CHUBUR_R02994</name>
</gene>
<evidence type="ECO:0000256" key="11">
    <source>
        <dbReference type="ARBA" id="ARBA00023136"/>
    </source>
</evidence>
<dbReference type="FunFam" id="2.60.40.10:FF:000101">
    <property type="entry name" value="Neogenin isoform 1"/>
    <property type="match status" value="1"/>
</dbReference>
<name>A0A7K5GKV7_9AVES</name>
<dbReference type="InterPro" id="IPR036179">
    <property type="entry name" value="Ig-like_dom_sf"/>
</dbReference>
<evidence type="ECO:0000256" key="18">
    <source>
        <dbReference type="ARBA" id="ARBA00082113"/>
    </source>
</evidence>
<feature type="domain" description="Fibronectin type-III" evidence="22">
    <location>
        <begin position="830"/>
        <end position="926"/>
    </location>
</feature>
<evidence type="ECO:0000256" key="9">
    <source>
        <dbReference type="ARBA" id="ARBA00022843"/>
    </source>
</evidence>
<feature type="domain" description="Fibronectin type-III" evidence="22">
    <location>
        <begin position="931"/>
        <end position="1028"/>
    </location>
</feature>
<evidence type="ECO:0000256" key="15">
    <source>
        <dbReference type="ARBA" id="ARBA00023319"/>
    </source>
</evidence>
<dbReference type="CDD" id="cd00096">
    <property type="entry name" value="Ig"/>
    <property type="match status" value="1"/>
</dbReference>
<dbReference type="Pfam" id="PF13895">
    <property type="entry name" value="Ig_2"/>
    <property type="match status" value="1"/>
</dbReference>
<dbReference type="CDD" id="cd05722">
    <property type="entry name" value="IgI_1_Neogenin_like"/>
    <property type="match status" value="1"/>
</dbReference>
<dbReference type="SUPFAM" id="SSF48726">
    <property type="entry name" value="Immunoglobulin"/>
    <property type="match status" value="4"/>
</dbReference>
<dbReference type="GO" id="GO:0007409">
    <property type="term" value="P:axonogenesis"/>
    <property type="evidence" value="ECO:0007669"/>
    <property type="project" value="UniProtKB-ARBA"/>
</dbReference>
<dbReference type="InterPro" id="IPR007110">
    <property type="entry name" value="Ig-like_dom"/>
</dbReference>
<evidence type="ECO:0000256" key="12">
    <source>
        <dbReference type="ARBA" id="ARBA00023157"/>
    </source>
</evidence>
<dbReference type="FunFam" id="2.60.40.10:FF:003668">
    <property type="match status" value="1"/>
</dbReference>
<evidence type="ECO:0000256" key="2">
    <source>
        <dbReference type="ARBA" id="ARBA00009588"/>
    </source>
</evidence>
<dbReference type="CDD" id="cd00063">
    <property type="entry name" value="FN3"/>
    <property type="match status" value="6"/>
</dbReference>
<dbReference type="GO" id="GO:0016020">
    <property type="term" value="C:membrane"/>
    <property type="evidence" value="ECO:0007669"/>
    <property type="project" value="UniProtKB-SubCell"/>
</dbReference>
<feature type="compositionally biased region" description="Polar residues" evidence="19">
    <location>
        <begin position="1151"/>
        <end position="1165"/>
    </location>
</feature>
<dbReference type="InterPro" id="IPR036116">
    <property type="entry name" value="FN3_sf"/>
</dbReference>
<dbReference type="FunFam" id="2.60.40.10:FF:000189">
    <property type="entry name" value="Neogenin isoform 3"/>
    <property type="match status" value="1"/>
</dbReference>
<evidence type="ECO:0000256" key="17">
    <source>
        <dbReference type="ARBA" id="ARBA00071553"/>
    </source>
</evidence>